<dbReference type="RefSeq" id="WP_093361253.1">
    <property type="nucleotide sequence ID" value="NZ_FOLG01000008.1"/>
</dbReference>
<feature type="transmembrane region" description="Helical" evidence="6">
    <location>
        <begin position="58"/>
        <end position="76"/>
    </location>
</feature>
<keyword evidence="7" id="KW-0378">Hydrolase</keyword>
<keyword evidence="3 6" id="KW-0812">Transmembrane</keyword>
<feature type="transmembrane region" description="Helical" evidence="6">
    <location>
        <begin position="29"/>
        <end position="46"/>
    </location>
</feature>
<gene>
    <name evidence="7" type="ORF">SAMN04488094_10851</name>
</gene>
<evidence type="ECO:0000313" key="8">
    <source>
        <dbReference type="Proteomes" id="UP000198728"/>
    </source>
</evidence>
<keyword evidence="5 6" id="KW-0472">Membrane</keyword>
<dbReference type="AlphaFoldDB" id="A0A1I1LML4"/>
<evidence type="ECO:0000256" key="3">
    <source>
        <dbReference type="ARBA" id="ARBA00022692"/>
    </source>
</evidence>
<keyword evidence="4 6" id="KW-1133">Transmembrane helix</keyword>
<keyword evidence="8" id="KW-1185">Reference proteome</keyword>
<dbReference type="GO" id="GO:0005886">
    <property type="term" value="C:plasma membrane"/>
    <property type="evidence" value="ECO:0007669"/>
    <property type="project" value="UniProtKB-SubCell"/>
</dbReference>
<evidence type="ECO:0000313" key="7">
    <source>
        <dbReference type="EMBL" id="SFC70710.1"/>
    </source>
</evidence>
<dbReference type="InterPro" id="IPR005538">
    <property type="entry name" value="LrgA/CidA"/>
</dbReference>
<proteinExistence type="predicted"/>
<organism evidence="7 8">
    <name type="scientific">Tropicimonas isoalkanivorans</name>
    <dbReference type="NCBI Taxonomy" id="441112"/>
    <lineage>
        <taxon>Bacteria</taxon>
        <taxon>Pseudomonadati</taxon>
        <taxon>Pseudomonadota</taxon>
        <taxon>Alphaproteobacteria</taxon>
        <taxon>Rhodobacterales</taxon>
        <taxon>Roseobacteraceae</taxon>
        <taxon>Tropicimonas</taxon>
    </lineage>
</organism>
<dbReference type="GO" id="GO:0016787">
    <property type="term" value="F:hydrolase activity"/>
    <property type="evidence" value="ECO:0007669"/>
    <property type="project" value="UniProtKB-KW"/>
</dbReference>
<dbReference type="PANTHER" id="PTHR33931:SF2">
    <property type="entry name" value="HOLIN-LIKE PROTEIN CIDA"/>
    <property type="match status" value="1"/>
</dbReference>
<keyword evidence="2" id="KW-1003">Cell membrane</keyword>
<evidence type="ECO:0000256" key="4">
    <source>
        <dbReference type="ARBA" id="ARBA00022989"/>
    </source>
</evidence>
<name>A0A1I1LML4_9RHOB</name>
<evidence type="ECO:0000256" key="1">
    <source>
        <dbReference type="ARBA" id="ARBA00004651"/>
    </source>
</evidence>
<dbReference type="STRING" id="441112.SAMN04488094_10851"/>
<evidence type="ECO:0000256" key="6">
    <source>
        <dbReference type="SAM" id="Phobius"/>
    </source>
</evidence>
<feature type="transmembrane region" description="Helical" evidence="6">
    <location>
        <begin position="82"/>
        <end position="105"/>
    </location>
</feature>
<dbReference type="Proteomes" id="UP000198728">
    <property type="component" value="Unassembled WGS sequence"/>
</dbReference>
<evidence type="ECO:0000256" key="5">
    <source>
        <dbReference type="ARBA" id="ARBA00023136"/>
    </source>
</evidence>
<dbReference type="OrthoDB" id="385012at2"/>
<reference evidence="7 8" key="1">
    <citation type="submission" date="2016-10" db="EMBL/GenBank/DDBJ databases">
        <authorList>
            <person name="de Groot N.N."/>
        </authorList>
    </citation>
    <scope>NUCLEOTIDE SEQUENCE [LARGE SCALE GENOMIC DNA]</scope>
    <source>
        <strain evidence="7 8">DSM 19548</strain>
    </source>
</reference>
<dbReference type="PANTHER" id="PTHR33931">
    <property type="entry name" value="HOLIN-LIKE PROTEIN CIDA-RELATED"/>
    <property type="match status" value="1"/>
</dbReference>
<dbReference type="Pfam" id="PF03788">
    <property type="entry name" value="LrgA"/>
    <property type="match status" value="1"/>
</dbReference>
<dbReference type="EMBL" id="FOLG01000008">
    <property type="protein sequence ID" value="SFC70710.1"/>
    <property type="molecule type" value="Genomic_DNA"/>
</dbReference>
<evidence type="ECO:0000256" key="2">
    <source>
        <dbReference type="ARBA" id="ARBA00022475"/>
    </source>
</evidence>
<sequence length="122" mass="12519">MIWALVLLLGCQLAGESVARLFAIPLPGPVLGMALMLLLLVVRPRIYEVVAPTGQTILANLSLLFVPAGVGVVAHLDTLGRYGIGLLAALVVSTVLALAAGVLTFRLVARAMGQGPDGGRAP</sequence>
<protein>
    <submittedName>
        <fullName evidence="7">Putative effector of murein hydrolase LrgA, UPF0299 family</fullName>
    </submittedName>
</protein>
<accession>A0A1I1LML4</accession>
<comment type="subcellular location">
    <subcellularLocation>
        <location evidence="1">Cell membrane</location>
        <topology evidence="1">Multi-pass membrane protein</topology>
    </subcellularLocation>
</comment>